<keyword evidence="2" id="KW-0285">Flavoprotein</keyword>
<feature type="chain" id="PRO_5046144486" description="FAD-binding PCMH-type domain-containing protein" evidence="6">
    <location>
        <begin position="21"/>
        <end position="491"/>
    </location>
</feature>
<evidence type="ECO:0000259" key="7">
    <source>
        <dbReference type="PROSITE" id="PS51387"/>
    </source>
</evidence>
<dbReference type="Proteomes" id="UP001498398">
    <property type="component" value="Unassembled WGS sequence"/>
</dbReference>
<accession>A0ABR1IXG2</accession>
<evidence type="ECO:0000256" key="1">
    <source>
        <dbReference type="ARBA" id="ARBA00005466"/>
    </source>
</evidence>
<dbReference type="InterPro" id="IPR036318">
    <property type="entry name" value="FAD-bd_PCMH-like_sf"/>
</dbReference>
<comment type="similarity">
    <text evidence="1">Belongs to the oxygen-dependent FAD-linked oxidoreductase family.</text>
</comment>
<dbReference type="Pfam" id="PF01565">
    <property type="entry name" value="FAD_binding_4"/>
    <property type="match status" value="1"/>
</dbReference>
<dbReference type="InterPro" id="IPR050416">
    <property type="entry name" value="FAD-linked_Oxidoreductase"/>
</dbReference>
<keyword evidence="4" id="KW-0560">Oxidoreductase</keyword>
<sequence length="491" mass="52375">MLQIPSSVLLFCLLISQSVAQQADTDAASRKACQALDDIFPGRVNFPGSANYTNDNAHYTPSSSQNSTCSIEPTNNEDVSKILNIIGREDIRAPFAVKSGGHTTNRDFSSTTGVQISLSQFNEVTYDASAGTVRLGPGLTWDEVYPQLDPLNVTVAGGRVPGVGVGGLLLGGGYSWIVDEVGLSIDTILSYDLILPNGTFVEVTNSSHPDLFFALKGSGNNFGIVTSFTLRAFPNNGVWGGAVVFSLDVIDLVFDAVANYSQHSNDSKAQISLVYVIQDGQTGLQLILFYNAPEQPAVFDELLAIPSILNTAKSNSLNDFITSTFGATASLGPGDRAKTNGVPIVHYTVPVLNAIKTQVDTIYAQAVADNRSVTALGFNCEPLIHPFDHSTPSAYPHPSSRQVTPGNPGISWSDPADDDYVNMAIRKLSDGVQAVAIQEGESRADDIVYSNYAVADTPLELIYGDNIGRLREIENVVDPTNIMGLSGGFKI</sequence>
<dbReference type="Gene3D" id="3.30.465.10">
    <property type="match status" value="1"/>
</dbReference>
<evidence type="ECO:0000256" key="6">
    <source>
        <dbReference type="SAM" id="SignalP"/>
    </source>
</evidence>
<dbReference type="SUPFAM" id="SSF56176">
    <property type="entry name" value="FAD-binding/transporter-associated domain-like"/>
    <property type="match status" value="1"/>
</dbReference>
<feature type="region of interest" description="Disordered" evidence="5">
    <location>
        <begin position="389"/>
        <end position="412"/>
    </location>
</feature>
<dbReference type="PROSITE" id="PS51387">
    <property type="entry name" value="FAD_PCMH"/>
    <property type="match status" value="1"/>
</dbReference>
<dbReference type="PANTHER" id="PTHR42973:SF13">
    <property type="entry name" value="FAD-BINDING PCMH-TYPE DOMAIN-CONTAINING PROTEIN"/>
    <property type="match status" value="1"/>
</dbReference>
<dbReference type="InterPro" id="IPR016169">
    <property type="entry name" value="FAD-bd_PCMH_sub2"/>
</dbReference>
<dbReference type="PANTHER" id="PTHR42973">
    <property type="entry name" value="BINDING OXIDOREDUCTASE, PUTATIVE (AFU_ORTHOLOGUE AFUA_1G17690)-RELATED"/>
    <property type="match status" value="1"/>
</dbReference>
<comment type="caution">
    <text evidence="8">The sequence shown here is derived from an EMBL/GenBank/DDBJ whole genome shotgun (WGS) entry which is preliminary data.</text>
</comment>
<feature type="signal peptide" evidence="6">
    <location>
        <begin position="1"/>
        <end position="20"/>
    </location>
</feature>
<feature type="region of interest" description="Disordered" evidence="5">
    <location>
        <begin position="55"/>
        <end position="74"/>
    </location>
</feature>
<evidence type="ECO:0000256" key="4">
    <source>
        <dbReference type="ARBA" id="ARBA00023002"/>
    </source>
</evidence>
<name>A0ABR1IXG2_9AGAR</name>
<evidence type="ECO:0000256" key="2">
    <source>
        <dbReference type="ARBA" id="ARBA00022630"/>
    </source>
</evidence>
<evidence type="ECO:0000256" key="5">
    <source>
        <dbReference type="SAM" id="MobiDB-lite"/>
    </source>
</evidence>
<reference evidence="8 9" key="1">
    <citation type="submission" date="2024-01" db="EMBL/GenBank/DDBJ databases">
        <title>A draft genome for the cacao thread blight pathogen Marasmiellus scandens.</title>
        <authorList>
            <person name="Baruah I.K."/>
            <person name="Leung J."/>
            <person name="Bukari Y."/>
            <person name="Amoako-Attah I."/>
            <person name="Meinhardt L.W."/>
            <person name="Bailey B.A."/>
            <person name="Cohen S.P."/>
        </authorList>
    </citation>
    <scope>NUCLEOTIDE SEQUENCE [LARGE SCALE GENOMIC DNA]</scope>
    <source>
        <strain evidence="8 9">GH-19</strain>
    </source>
</reference>
<proteinExistence type="inferred from homology"/>
<feature type="domain" description="FAD-binding PCMH-type" evidence="7">
    <location>
        <begin position="63"/>
        <end position="235"/>
    </location>
</feature>
<dbReference type="EMBL" id="JBANRG010000068">
    <property type="protein sequence ID" value="KAK7440420.1"/>
    <property type="molecule type" value="Genomic_DNA"/>
</dbReference>
<organism evidence="8 9">
    <name type="scientific">Marasmiellus scandens</name>
    <dbReference type="NCBI Taxonomy" id="2682957"/>
    <lineage>
        <taxon>Eukaryota</taxon>
        <taxon>Fungi</taxon>
        <taxon>Dikarya</taxon>
        <taxon>Basidiomycota</taxon>
        <taxon>Agaricomycotina</taxon>
        <taxon>Agaricomycetes</taxon>
        <taxon>Agaricomycetidae</taxon>
        <taxon>Agaricales</taxon>
        <taxon>Marasmiineae</taxon>
        <taxon>Omphalotaceae</taxon>
        <taxon>Marasmiellus</taxon>
    </lineage>
</organism>
<keyword evidence="6" id="KW-0732">Signal</keyword>
<keyword evidence="3" id="KW-0274">FAD</keyword>
<evidence type="ECO:0000313" key="9">
    <source>
        <dbReference type="Proteomes" id="UP001498398"/>
    </source>
</evidence>
<evidence type="ECO:0000313" key="8">
    <source>
        <dbReference type="EMBL" id="KAK7440420.1"/>
    </source>
</evidence>
<dbReference type="InterPro" id="IPR016166">
    <property type="entry name" value="FAD-bd_PCMH"/>
</dbReference>
<evidence type="ECO:0000256" key="3">
    <source>
        <dbReference type="ARBA" id="ARBA00022827"/>
    </source>
</evidence>
<keyword evidence="9" id="KW-1185">Reference proteome</keyword>
<gene>
    <name evidence="8" type="ORF">VKT23_017058</name>
</gene>
<protein>
    <recommendedName>
        <fullName evidence="7">FAD-binding PCMH-type domain-containing protein</fullName>
    </recommendedName>
</protein>
<dbReference type="InterPro" id="IPR006094">
    <property type="entry name" value="Oxid_FAD_bind_N"/>
</dbReference>